<name>A0A0D0C8Q4_9AGAM</name>
<dbReference type="HOGENOM" id="CLU_2910402_0_0_1"/>
<organism evidence="1 2">
    <name type="scientific">Paxillus rubicundulus Ve08.2h10</name>
    <dbReference type="NCBI Taxonomy" id="930991"/>
    <lineage>
        <taxon>Eukaryota</taxon>
        <taxon>Fungi</taxon>
        <taxon>Dikarya</taxon>
        <taxon>Basidiomycota</taxon>
        <taxon>Agaricomycotina</taxon>
        <taxon>Agaricomycetes</taxon>
        <taxon>Agaricomycetidae</taxon>
        <taxon>Boletales</taxon>
        <taxon>Paxilineae</taxon>
        <taxon>Paxillaceae</taxon>
        <taxon>Paxillus</taxon>
    </lineage>
</organism>
<proteinExistence type="predicted"/>
<feature type="non-terminal residue" evidence="1">
    <location>
        <position position="1"/>
    </location>
</feature>
<dbReference type="InParanoid" id="A0A0D0C8Q4"/>
<evidence type="ECO:0000313" key="1">
    <source>
        <dbReference type="EMBL" id="KIK79302.1"/>
    </source>
</evidence>
<sequence>NGVVQETYNDFFNGLDYLEALMAGDIKEEDIVIMFLIDGAQLYHNKASGCWISIWVIFDHSC</sequence>
<keyword evidence="2" id="KW-1185">Reference proteome</keyword>
<dbReference type="Proteomes" id="UP000054538">
    <property type="component" value="Unassembled WGS sequence"/>
</dbReference>
<dbReference type="EMBL" id="KN826317">
    <property type="protein sequence ID" value="KIK79302.1"/>
    <property type="molecule type" value="Genomic_DNA"/>
</dbReference>
<protein>
    <submittedName>
        <fullName evidence="1">Uncharacterized protein</fullName>
    </submittedName>
</protein>
<reference evidence="2" key="2">
    <citation type="submission" date="2015-01" db="EMBL/GenBank/DDBJ databases">
        <title>Evolutionary Origins and Diversification of the Mycorrhizal Mutualists.</title>
        <authorList>
            <consortium name="DOE Joint Genome Institute"/>
            <consortium name="Mycorrhizal Genomics Consortium"/>
            <person name="Kohler A."/>
            <person name="Kuo A."/>
            <person name="Nagy L.G."/>
            <person name="Floudas D."/>
            <person name="Copeland A."/>
            <person name="Barry K.W."/>
            <person name="Cichocki N."/>
            <person name="Veneault-Fourrey C."/>
            <person name="LaButti K."/>
            <person name="Lindquist E.A."/>
            <person name="Lipzen A."/>
            <person name="Lundell T."/>
            <person name="Morin E."/>
            <person name="Murat C."/>
            <person name="Riley R."/>
            <person name="Ohm R."/>
            <person name="Sun H."/>
            <person name="Tunlid A."/>
            <person name="Henrissat B."/>
            <person name="Grigoriev I.V."/>
            <person name="Hibbett D.S."/>
            <person name="Martin F."/>
        </authorList>
    </citation>
    <scope>NUCLEOTIDE SEQUENCE [LARGE SCALE GENOMIC DNA]</scope>
    <source>
        <strain evidence="2">Ve08.2h10</strain>
    </source>
</reference>
<gene>
    <name evidence="1" type="ORF">PAXRUDRAFT_161626</name>
</gene>
<accession>A0A0D0C8Q4</accession>
<reference evidence="1 2" key="1">
    <citation type="submission" date="2014-04" db="EMBL/GenBank/DDBJ databases">
        <authorList>
            <consortium name="DOE Joint Genome Institute"/>
            <person name="Kuo A."/>
            <person name="Kohler A."/>
            <person name="Jargeat P."/>
            <person name="Nagy L.G."/>
            <person name="Floudas D."/>
            <person name="Copeland A."/>
            <person name="Barry K.W."/>
            <person name="Cichocki N."/>
            <person name="Veneault-Fourrey C."/>
            <person name="LaButti K."/>
            <person name="Lindquist E.A."/>
            <person name="Lipzen A."/>
            <person name="Lundell T."/>
            <person name="Morin E."/>
            <person name="Murat C."/>
            <person name="Sun H."/>
            <person name="Tunlid A."/>
            <person name="Henrissat B."/>
            <person name="Grigoriev I.V."/>
            <person name="Hibbett D.S."/>
            <person name="Martin F."/>
            <person name="Nordberg H.P."/>
            <person name="Cantor M.N."/>
            <person name="Hua S.X."/>
        </authorList>
    </citation>
    <scope>NUCLEOTIDE SEQUENCE [LARGE SCALE GENOMIC DNA]</scope>
    <source>
        <strain evidence="1 2">Ve08.2h10</strain>
    </source>
</reference>
<dbReference type="AlphaFoldDB" id="A0A0D0C8Q4"/>
<dbReference type="OrthoDB" id="3261594at2759"/>
<evidence type="ECO:0000313" key="2">
    <source>
        <dbReference type="Proteomes" id="UP000054538"/>
    </source>
</evidence>